<name>A0ABZ2LVN5_9BACT</name>
<evidence type="ECO:0000256" key="1">
    <source>
        <dbReference type="ARBA" id="ARBA00023125"/>
    </source>
</evidence>
<dbReference type="InterPro" id="IPR009057">
    <property type="entry name" value="Homeodomain-like_sf"/>
</dbReference>
<dbReference type="InterPro" id="IPR001647">
    <property type="entry name" value="HTH_TetR"/>
</dbReference>
<dbReference type="PROSITE" id="PS50977">
    <property type="entry name" value="HTH_TETR_2"/>
    <property type="match status" value="1"/>
</dbReference>
<dbReference type="RefSeq" id="WP_394824612.1">
    <property type="nucleotide sequence ID" value="NZ_CP089984.1"/>
</dbReference>
<dbReference type="InterPro" id="IPR050109">
    <property type="entry name" value="HTH-type_TetR-like_transc_reg"/>
</dbReference>
<feature type="DNA-binding region" description="H-T-H motif" evidence="2">
    <location>
        <begin position="34"/>
        <end position="53"/>
    </location>
</feature>
<keyword evidence="5" id="KW-1185">Reference proteome</keyword>
<dbReference type="EMBL" id="CP089984">
    <property type="protein sequence ID" value="WXB14989.1"/>
    <property type="molecule type" value="Genomic_DNA"/>
</dbReference>
<dbReference type="PRINTS" id="PR00455">
    <property type="entry name" value="HTHTETR"/>
</dbReference>
<organism evidence="4 5">
    <name type="scientific">Pendulispora albinea</name>
    <dbReference type="NCBI Taxonomy" id="2741071"/>
    <lineage>
        <taxon>Bacteria</taxon>
        <taxon>Pseudomonadati</taxon>
        <taxon>Myxococcota</taxon>
        <taxon>Myxococcia</taxon>
        <taxon>Myxococcales</taxon>
        <taxon>Sorangiineae</taxon>
        <taxon>Pendulisporaceae</taxon>
        <taxon>Pendulispora</taxon>
    </lineage>
</organism>
<proteinExistence type="predicted"/>
<evidence type="ECO:0000259" key="3">
    <source>
        <dbReference type="PROSITE" id="PS50977"/>
    </source>
</evidence>
<dbReference type="Gene3D" id="1.10.357.10">
    <property type="entry name" value="Tetracycline Repressor, domain 2"/>
    <property type="match status" value="1"/>
</dbReference>
<reference evidence="4 5" key="1">
    <citation type="submission" date="2021-12" db="EMBL/GenBank/DDBJ databases">
        <title>Discovery of the Pendulisporaceae a myxobacterial family with distinct sporulation behavior and unique specialized metabolism.</title>
        <authorList>
            <person name="Garcia R."/>
            <person name="Popoff A."/>
            <person name="Bader C.D."/>
            <person name="Loehr J."/>
            <person name="Walesch S."/>
            <person name="Walt C."/>
            <person name="Boldt J."/>
            <person name="Bunk B."/>
            <person name="Haeckl F.J.F.P.J."/>
            <person name="Gunesch A.P."/>
            <person name="Birkelbach J."/>
            <person name="Nuebel U."/>
            <person name="Pietschmann T."/>
            <person name="Bach T."/>
            <person name="Mueller R."/>
        </authorList>
    </citation>
    <scope>NUCLEOTIDE SEQUENCE [LARGE SCALE GENOMIC DNA]</scope>
    <source>
        <strain evidence="4 5">MSr11954</strain>
    </source>
</reference>
<keyword evidence="1 2" id="KW-0238">DNA-binding</keyword>
<dbReference type="PANTHER" id="PTHR30055">
    <property type="entry name" value="HTH-TYPE TRANSCRIPTIONAL REGULATOR RUTR"/>
    <property type="match status" value="1"/>
</dbReference>
<feature type="domain" description="HTH tetR-type" evidence="3">
    <location>
        <begin position="11"/>
        <end position="71"/>
    </location>
</feature>
<dbReference type="Proteomes" id="UP001370348">
    <property type="component" value="Chromosome"/>
</dbReference>
<evidence type="ECO:0000313" key="5">
    <source>
        <dbReference type="Proteomes" id="UP001370348"/>
    </source>
</evidence>
<dbReference type="SUPFAM" id="SSF46689">
    <property type="entry name" value="Homeodomain-like"/>
    <property type="match status" value="1"/>
</dbReference>
<protein>
    <submittedName>
        <fullName evidence="4">TetR/AcrR family transcriptional regulator</fullName>
    </submittedName>
</protein>
<sequence length="179" mass="20862">MPTDNVEERDAKRRRAILEAARHCFLHFGYAKTSLDDIAKRANISRPLIYRKFKNKDDIYVAVFEFTMAGRYPAVERVLAGRGSKRDKLYRIYEILLLEPWSETSGAPMADEYYDVCERLFPEVDAKYQRFLLKHTQAILGSKEHSQVFMLAVEGLHSDSPTLPVLRRRLHLLVERFVA</sequence>
<evidence type="ECO:0000313" key="4">
    <source>
        <dbReference type="EMBL" id="WXB14989.1"/>
    </source>
</evidence>
<accession>A0ABZ2LVN5</accession>
<gene>
    <name evidence="4" type="ORF">LZC94_45120</name>
</gene>
<dbReference type="PANTHER" id="PTHR30055:SF226">
    <property type="entry name" value="HTH-TYPE TRANSCRIPTIONAL REGULATOR PKSA"/>
    <property type="match status" value="1"/>
</dbReference>
<dbReference type="Pfam" id="PF00440">
    <property type="entry name" value="TetR_N"/>
    <property type="match status" value="1"/>
</dbReference>
<evidence type="ECO:0000256" key="2">
    <source>
        <dbReference type="PROSITE-ProRule" id="PRU00335"/>
    </source>
</evidence>